<reference evidence="1 2" key="1">
    <citation type="journal article" date="2012" name="Environ. Microbiol.">
        <title>Complete genome of Candidatus Chloracidobacterium thermophilum, a chlorophyll-based photoheterotroph belonging to the phylum Acidobacteria.</title>
        <authorList>
            <person name="Garcia Costas A.M."/>
            <person name="Liu Z."/>
            <person name="Tomsho L.P."/>
            <person name="Schuster S.C."/>
            <person name="Ward D.M."/>
            <person name="Bryant D.A."/>
        </authorList>
    </citation>
    <scope>NUCLEOTIDE SEQUENCE [LARGE SCALE GENOMIC DNA]</scope>
    <source>
        <strain evidence="1 2">B</strain>
    </source>
</reference>
<keyword evidence="2" id="KW-1185">Reference proteome</keyword>
<evidence type="ECO:0000313" key="1">
    <source>
        <dbReference type="EMBL" id="AEP13268.1"/>
    </source>
</evidence>
<dbReference type="EMBL" id="CP002515">
    <property type="protein sequence ID" value="AEP13268.1"/>
    <property type="molecule type" value="Genomic_DNA"/>
</dbReference>
<dbReference type="Proteomes" id="UP000006791">
    <property type="component" value="Chromosome 2"/>
</dbReference>
<protein>
    <submittedName>
        <fullName evidence="1">Uncharacterized protein</fullName>
    </submittedName>
</protein>
<evidence type="ECO:0000313" key="2">
    <source>
        <dbReference type="Proteomes" id="UP000006791"/>
    </source>
</evidence>
<dbReference type="STRING" id="981222.Cabther_B0266"/>
<accession>G2LKI2</accession>
<dbReference type="AlphaFoldDB" id="G2LKI2"/>
<dbReference type="KEGG" id="ctm:Cabther_B0266"/>
<gene>
    <name evidence="1" type="ordered locus">Cabther_B0266</name>
</gene>
<proteinExistence type="predicted"/>
<dbReference type="RefSeq" id="WP_014101006.1">
    <property type="nucleotide sequence ID" value="NC_016025.1"/>
</dbReference>
<dbReference type="HOGENOM" id="CLU_2463490_0_0_0"/>
<sequence>MRKTAVSGSLPAIVAAEVGDDRGSVSVGKHGLAGAGRAIQAGIANLTWPQVNGDNDLAHLKSRSDSWKVRLGKEDFFPLMFGAEPGRP</sequence>
<name>G2LKI2_CHLTF</name>
<organism evidence="1 2">
    <name type="scientific">Chloracidobacterium thermophilum (strain B)</name>
    <dbReference type="NCBI Taxonomy" id="981222"/>
    <lineage>
        <taxon>Bacteria</taxon>
        <taxon>Pseudomonadati</taxon>
        <taxon>Acidobacteriota</taxon>
        <taxon>Terriglobia</taxon>
        <taxon>Terriglobales</taxon>
        <taxon>Acidobacteriaceae</taxon>
        <taxon>Chloracidobacterium</taxon>
    </lineage>
</organism>